<keyword evidence="9" id="KW-1185">Reference proteome</keyword>
<dbReference type="GO" id="GO:0009253">
    <property type="term" value="P:peptidoglycan catabolic process"/>
    <property type="evidence" value="ECO:0007669"/>
    <property type="project" value="InterPro"/>
</dbReference>
<proteinExistence type="inferred from homology"/>
<dbReference type="InterPro" id="IPR002152">
    <property type="entry name" value="Glyco_hydro_23"/>
</dbReference>
<dbReference type="Ensembl" id="ENSCSAVT00000007513.1">
    <property type="protein sequence ID" value="ENSCSAVP00000007416.1"/>
    <property type="gene ID" value="ENSCSAVG00000004435.1"/>
</dbReference>
<keyword evidence="5" id="KW-0929">Antimicrobial</keyword>
<dbReference type="eggNOG" id="ENOG502RZXI">
    <property type="taxonomic scope" value="Eukaryota"/>
</dbReference>
<dbReference type="InParanoid" id="H2YQ08"/>
<reference evidence="8" key="3">
    <citation type="submission" date="2025-09" db="UniProtKB">
        <authorList>
            <consortium name="Ensembl"/>
        </authorList>
    </citation>
    <scope>IDENTIFICATION</scope>
</reference>
<evidence type="ECO:0000256" key="1">
    <source>
        <dbReference type="ARBA" id="ARBA00000632"/>
    </source>
</evidence>
<evidence type="ECO:0000256" key="4">
    <source>
        <dbReference type="ARBA" id="ARBA00016485"/>
    </source>
</evidence>
<protein>
    <recommendedName>
        <fullName evidence="4">Lysozyme g</fullName>
        <ecNumber evidence="3">3.2.1.17</ecNumber>
    </recommendedName>
    <alternativeName>
        <fullName evidence="6">1,4-beta-N-acetylmuramidase</fullName>
    </alternativeName>
</protein>
<dbReference type="InterPro" id="IPR023346">
    <property type="entry name" value="Lysozyme-like_dom_sf"/>
</dbReference>
<evidence type="ECO:0000256" key="3">
    <source>
        <dbReference type="ARBA" id="ARBA00012732"/>
    </source>
</evidence>
<evidence type="ECO:0000313" key="8">
    <source>
        <dbReference type="Ensembl" id="ENSCSAVP00000007416.1"/>
    </source>
</evidence>
<keyword evidence="5" id="KW-0081">Bacteriolytic enzyme</keyword>
<evidence type="ECO:0000313" key="9">
    <source>
        <dbReference type="Proteomes" id="UP000007875"/>
    </source>
</evidence>
<dbReference type="STRING" id="51511.ENSCSAVP00000007416"/>
<dbReference type="Proteomes" id="UP000007875">
    <property type="component" value="Unassembled WGS sequence"/>
</dbReference>
<dbReference type="GO" id="GO:0050830">
    <property type="term" value="P:defense response to Gram-positive bacterium"/>
    <property type="evidence" value="ECO:0007669"/>
    <property type="project" value="TreeGrafter"/>
</dbReference>
<name>H2YQ08_CIOSA</name>
<comment type="catalytic activity">
    <reaction evidence="1">
        <text>Hydrolysis of (1-&gt;4)-beta-linkages between N-acetylmuramic acid and N-acetyl-D-glucosamine residues in a peptidoglycan and between N-acetyl-D-glucosamine residues in chitodextrins.</text>
        <dbReference type="EC" id="3.2.1.17"/>
    </reaction>
</comment>
<dbReference type="HOGENOM" id="CLU_089081_1_0_1"/>
<sequence length="151" mass="16412">MAYERDRKAMESYKDNIITAARTQGVDASLVAGIISRESNGGLALDSKGFGDKGNGFGVIQVDKRHHNPVGGPTSQEHINQGTSILKQSIDDVAKKHPTWTDDQKLRGGVAAYNFGVSNVRTPDGIDRGTTGNNYSSDVLKRAEYFKKHGY</sequence>
<dbReference type="GO" id="GO:0031640">
    <property type="term" value="P:killing of cells of another organism"/>
    <property type="evidence" value="ECO:0007669"/>
    <property type="project" value="UniProtKB-KW"/>
</dbReference>
<reference evidence="9" key="1">
    <citation type="submission" date="2003-08" db="EMBL/GenBank/DDBJ databases">
        <authorList>
            <person name="Birren B."/>
            <person name="Nusbaum C."/>
            <person name="Abebe A."/>
            <person name="Abouelleil A."/>
            <person name="Adekoya E."/>
            <person name="Ait-zahra M."/>
            <person name="Allen N."/>
            <person name="Allen T."/>
            <person name="An P."/>
            <person name="Anderson M."/>
            <person name="Anderson S."/>
            <person name="Arachchi H."/>
            <person name="Armbruster J."/>
            <person name="Bachantsang P."/>
            <person name="Baldwin J."/>
            <person name="Barry A."/>
            <person name="Bayul T."/>
            <person name="Blitshsteyn B."/>
            <person name="Bloom T."/>
            <person name="Blye J."/>
            <person name="Boguslavskiy L."/>
            <person name="Borowsky M."/>
            <person name="Boukhgalter B."/>
            <person name="Brunache A."/>
            <person name="Butler J."/>
            <person name="Calixte N."/>
            <person name="Calvo S."/>
            <person name="Camarata J."/>
            <person name="Campo K."/>
            <person name="Chang J."/>
            <person name="Cheshatsang Y."/>
            <person name="Citroen M."/>
            <person name="Collymore A."/>
            <person name="Considine T."/>
            <person name="Cook A."/>
            <person name="Cooke P."/>
            <person name="Corum B."/>
            <person name="Cuomo C."/>
            <person name="David R."/>
            <person name="Dawoe T."/>
            <person name="Degray S."/>
            <person name="Dodge S."/>
            <person name="Dooley K."/>
            <person name="Dorje P."/>
            <person name="Dorjee K."/>
            <person name="Dorris L."/>
            <person name="Duffey N."/>
            <person name="Dupes A."/>
            <person name="Elkins T."/>
            <person name="Engels R."/>
            <person name="Erickson J."/>
            <person name="Farina A."/>
            <person name="Faro S."/>
            <person name="Ferreira P."/>
            <person name="Fischer H."/>
            <person name="Fitzgerald M."/>
            <person name="Foley K."/>
            <person name="Gage D."/>
            <person name="Galagan J."/>
            <person name="Gearin G."/>
            <person name="Gnerre S."/>
            <person name="Gnirke A."/>
            <person name="Goyette A."/>
            <person name="Graham J."/>
            <person name="Grandbois E."/>
            <person name="Gyaltsen K."/>
            <person name="Hafez N."/>
            <person name="Hagopian D."/>
            <person name="Hagos B."/>
            <person name="Hall J."/>
            <person name="Hatcher B."/>
            <person name="Heller A."/>
            <person name="Higgins H."/>
            <person name="Honan T."/>
            <person name="Horn A."/>
            <person name="Houde N."/>
            <person name="Hughes L."/>
            <person name="Hulme W."/>
            <person name="Husby E."/>
            <person name="Iliev I."/>
            <person name="Jaffe D."/>
            <person name="Jones C."/>
            <person name="Kamal M."/>
            <person name="Kamat A."/>
            <person name="Kamvysselis M."/>
            <person name="Karlsson E."/>
            <person name="Kells C."/>
            <person name="Kieu A."/>
            <person name="Kisner P."/>
            <person name="Kodira C."/>
            <person name="Kulbokas E."/>
            <person name="Labutti K."/>
            <person name="Lama D."/>
            <person name="Landers T."/>
            <person name="Leger J."/>
            <person name="Levine S."/>
            <person name="Lewis D."/>
            <person name="Lewis T."/>
            <person name="Lindblad-toh K."/>
            <person name="Liu X."/>
            <person name="Lokyitsang T."/>
            <person name="Lokyitsang Y."/>
            <person name="Lucien O."/>
            <person name="Lui A."/>
            <person name="Ma L.J."/>
            <person name="Mabbitt R."/>
            <person name="Macdonald J."/>
            <person name="Maclean C."/>
            <person name="Major J."/>
            <person name="Manning J."/>
            <person name="Marabella R."/>
            <person name="Maru K."/>
            <person name="Matthews C."/>
            <person name="Mauceli E."/>
            <person name="Mccarthy M."/>
            <person name="Mcdonough S."/>
            <person name="Mcghee T."/>
            <person name="Meldrim J."/>
            <person name="Meneus L."/>
            <person name="Mesirov J."/>
            <person name="Mihalev A."/>
            <person name="Mihova T."/>
            <person name="Mikkelsen T."/>
            <person name="Mlenga V."/>
            <person name="Moru K."/>
            <person name="Mozes J."/>
            <person name="Mulrain L."/>
            <person name="Munson G."/>
            <person name="Naylor J."/>
            <person name="Newes C."/>
            <person name="Nguyen C."/>
            <person name="Nguyen N."/>
            <person name="Nguyen T."/>
            <person name="Nicol R."/>
            <person name="Nielsen C."/>
            <person name="Nizzari M."/>
            <person name="Norbu C."/>
            <person name="Norbu N."/>
            <person name="O'donnell P."/>
            <person name="Okoawo O."/>
            <person name="O'leary S."/>
            <person name="Omotosho B."/>
            <person name="O'neill K."/>
            <person name="Osman S."/>
            <person name="Parker S."/>
            <person name="Perrin D."/>
            <person name="Phunkhang P."/>
            <person name="Piqani B."/>
            <person name="Purcell S."/>
            <person name="Rachupka T."/>
            <person name="Ramasamy U."/>
            <person name="Rameau R."/>
            <person name="Ray V."/>
            <person name="Raymond C."/>
            <person name="Retta R."/>
            <person name="Richardson S."/>
            <person name="Rise C."/>
            <person name="Rodriguez J."/>
            <person name="Rogers J."/>
            <person name="Rogov P."/>
            <person name="Rutman M."/>
            <person name="Schupbach R."/>
            <person name="Seaman C."/>
            <person name="Settipalli S."/>
            <person name="Sharpe T."/>
            <person name="Sheridan J."/>
            <person name="Sherpa N."/>
            <person name="Shi J."/>
            <person name="Smirnov S."/>
            <person name="Smith C."/>
            <person name="Sougnez C."/>
            <person name="Spencer B."/>
            <person name="Stalker J."/>
            <person name="Stange-thomann N."/>
            <person name="Stavropoulos S."/>
            <person name="Stetson K."/>
            <person name="Stone C."/>
            <person name="Stone S."/>
            <person name="Stubbs M."/>
            <person name="Talamas J."/>
            <person name="Tchuinga P."/>
            <person name="Tenzing P."/>
            <person name="Tesfaye S."/>
            <person name="Theodore J."/>
            <person name="Thoulutsang Y."/>
            <person name="Topham K."/>
            <person name="Towey S."/>
            <person name="Tsamla T."/>
            <person name="Tsomo N."/>
            <person name="Vallee D."/>
            <person name="Vassiliev H."/>
            <person name="Venkataraman V."/>
            <person name="Vinson J."/>
            <person name="Vo A."/>
            <person name="Wade C."/>
            <person name="Wang S."/>
            <person name="Wangchuk T."/>
            <person name="Wangdi T."/>
            <person name="Whittaker C."/>
            <person name="Wilkinson J."/>
            <person name="Wu Y."/>
            <person name="Wyman D."/>
            <person name="Yadav S."/>
            <person name="Yang S."/>
            <person name="Yang X."/>
            <person name="Yeager S."/>
            <person name="Yee E."/>
            <person name="Young G."/>
            <person name="Zainoun J."/>
            <person name="Zembeck L."/>
            <person name="Zimmer A."/>
            <person name="Zody M."/>
            <person name="Lander E."/>
        </authorList>
    </citation>
    <scope>NUCLEOTIDE SEQUENCE [LARGE SCALE GENOMIC DNA]</scope>
</reference>
<dbReference type="PANTHER" id="PTHR31698">
    <property type="entry name" value="LYSOZYME G FAMILY MEMBER"/>
    <property type="match status" value="1"/>
</dbReference>
<feature type="active site" evidence="7">
    <location>
        <position position="38"/>
    </location>
</feature>
<dbReference type="GeneTree" id="ENSGT00390000017614"/>
<dbReference type="GO" id="GO:0003796">
    <property type="term" value="F:lysozyme activity"/>
    <property type="evidence" value="ECO:0007669"/>
    <property type="project" value="UniProtKB-EC"/>
</dbReference>
<evidence type="ECO:0000256" key="2">
    <source>
        <dbReference type="ARBA" id="ARBA00008902"/>
    </source>
</evidence>
<dbReference type="SUPFAM" id="SSF53955">
    <property type="entry name" value="Lysozyme-like"/>
    <property type="match status" value="1"/>
</dbReference>
<dbReference type="GO" id="GO:0005576">
    <property type="term" value="C:extracellular region"/>
    <property type="evidence" value="ECO:0007669"/>
    <property type="project" value="TreeGrafter"/>
</dbReference>
<dbReference type="PANTHER" id="PTHR31698:SF8">
    <property type="entry name" value="LYSOZYME G-RELATED"/>
    <property type="match status" value="1"/>
</dbReference>
<dbReference type="AlphaFoldDB" id="H2YQ08"/>
<accession>H2YQ08</accession>
<evidence type="ECO:0000256" key="7">
    <source>
        <dbReference type="PIRSR" id="PIRSR001065-1"/>
    </source>
</evidence>
<dbReference type="CDD" id="cd01021">
    <property type="entry name" value="GEWL"/>
    <property type="match status" value="1"/>
</dbReference>
<reference evidence="8" key="2">
    <citation type="submission" date="2025-08" db="UniProtKB">
        <authorList>
            <consortium name="Ensembl"/>
        </authorList>
    </citation>
    <scope>IDENTIFICATION</scope>
</reference>
<comment type="similarity">
    <text evidence="2">Belongs to the glycosyl hydrolase 23 family.</text>
</comment>
<dbReference type="EC" id="3.2.1.17" evidence="3"/>
<dbReference type="OMA" id="HINQGAT"/>
<dbReference type="PIRSF" id="PIRSF001065">
    <property type="entry name" value="Lysozyme_g"/>
    <property type="match status" value="1"/>
</dbReference>
<evidence type="ECO:0000256" key="5">
    <source>
        <dbReference type="ARBA" id="ARBA00022638"/>
    </source>
</evidence>
<feature type="active site" evidence="7">
    <location>
        <position position="52"/>
    </location>
</feature>
<dbReference type="Gene3D" id="1.10.530.10">
    <property type="match status" value="1"/>
</dbReference>
<organism evidence="8 9">
    <name type="scientific">Ciona savignyi</name>
    <name type="common">Pacific transparent sea squirt</name>
    <dbReference type="NCBI Taxonomy" id="51511"/>
    <lineage>
        <taxon>Eukaryota</taxon>
        <taxon>Metazoa</taxon>
        <taxon>Chordata</taxon>
        <taxon>Tunicata</taxon>
        <taxon>Ascidiacea</taxon>
        <taxon>Phlebobranchia</taxon>
        <taxon>Cionidae</taxon>
        <taxon>Ciona</taxon>
    </lineage>
</organism>
<dbReference type="PRINTS" id="PR00749">
    <property type="entry name" value="LYSOZYMEG"/>
</dbReference>
<evidence type="ECO:0000256" key="6">
    <source>
        <dbReference type="ARBA" id="ARBA00031262"/>
    </source>
</evidence>